<protein>
    <submittedName>
        <fullName evidence="2">NmrA family transcriptional regulator</fullName>
    </submittedName>
</protein>
<name>A0A1J4P4E3_9ACTN</name>
<dbReference type="STRING" id="1428628.WN71_007885"/>
<keyword evidence="3" id="KW-1185">Reference proteome</keyword>
<evidence type="ECO:0000259" key="1">
    <source>
        <dbReference type="Pfam" id="PF13460"/>
    </source>
</evidence>
<dbReference type="Pfam" id="PF13460">
    <property type="entry name" value="NAD_binding_10"/>
    <property type="match status" value="1"/>
</dbReference>
<dbReference type="Proteomes" id="UP000034196">
    <property type="component" value="Unassembled WGS sequence"/>
</dbReference>
<dbReference type="Gene3D" id="3.90.25.10">
    <property type="entry name" value="UDP-galactose 4-epimerase, domain 1"/>
    <property type="match status" value="1"/>
</dbReference>
<evidence type="ECO:0000313" key="2">
    <source>
        <dbReference type="EMBL" id="OIJ68333.1"/>
    </source>
</evidence>
<dbReference type="PANTHER" id="PTHR43162">
    <property type="match status" value="1"/>
</dbReference>
<sequence>MIVVTTPTGTIGRQVVDRVLDAGEAVRVVVRDSSRLPPHVQARAEVVQGSHGDADTITKALRSADRLFWLVPPADFRDADRAEHHYREFTRPACQEAARQGLRVVGVTSLGHGYRGEAGLLSAALAMDELFEDAGAHYRALALPFFMENLLHHIPAMTEQGTFSMANAADRPLATVATRDVADAAAALLLDTSWSGQARVPLAGPDRLTPHAMAEVVSDVLGRTIRYRQIPLAELKTTMIQRGASPALAQDMAEMVEAQNDGIYDAEPRGPESVAATGFRQWCRDHLVPAAQS</sequence>
<proteinExistence type="predicted"/>
<dbReference type="InterPro" id="IPR036291">
    <property type="entry name" value="NAD(P)-bd_dom_sf"/>
</dbReference>
<feature type="domain" description="NAD(P)-binding" evidence="1">
    <location>
        <begin position="8"/>
        <end position="191"/>
    </location>
</feature>
<organism evidence="2 3">
    <name type="scientific">Streptomyces mangrovisoli</name>
    <dbReference type="NCBI Taxonomy" id="1428628"/>
    <lineage>
        <taxon>Bacteria</taxon>
        <taxon>Bacillati</taxon>
        <taxon>Actinomycetota</taxon>
        <taxon>Actinomycetes</taxon>
        <taxon>Kitasatosporales</taxon>
        <taxon>Streptomycetaceae</taxon>
        <taxon>Streptomyces</taxon>
    </lineage>
</organism>
<reference evidence="2" key="1">
    <citation type="submission" date="2016-10" db="EMBL/GenBank/DDBJ databases">
        <title>Genome sequence of Streptomyces mangrovisoli MUSC 149.</title>
        <authorList>
            <person name="Lee L.-H."/>
            <person name="Ser H.-L."/>
        </authorList>
    </citation>
    <scope>NUCLEOTIDE SEQUENCE [LARGE SCALE GENOMIC DNA]</scope>
    <source>
        <strain evidence="2">MUSC 149</strain>
    </source>
</reference>
<evidence type="ECO:0000313" key="3">
    <source>
        <dbReference type="Proteomes" id="UP000034196"/>
    </source>
</evidence>
<dbReference type="SUPFAM" id="SSF51735">
    <property type="entry name" value="NAD(P)-binding Rossmann-fold domains"/>
    <property type="match status" value="1"/>
</dbReference>
<dbReference type="Gene3D" id="3.40.50.720">
    <property type="entry name" value="NAD(P)-binding Rossmann-like Domain"/>
    <property type="match status" value="1"/>
</dbReference>
<dbReference type="EMBL" id="LAVA02000016">
    <property type="protein sequence ID" value="OIJ68333.1"/>
    <property type="molecule type" value="Genomic_DNA"/>
</dbReference>
<dbReference type="RefSeq" id="WP_046584344.1">
    <property type="nucleotide sequence ID" value="NZ_LAVA02000016.1"/>
</dbReference>
<dbReference type="InterPro" id="IPR051604">
    <property type="entry name" value="Ergot_Alk_Oxidoreductase"/>
</dbReference>
<dbReference type="PANTHER" id="PTHR43162:SF1">
    <property type="entry name" value="PRESTALK A DIFFERENTIATION PROTEIN A"/>
    <property type="match status" value="1"/>
</dbReference>
<accession>A0A1J4P4E3</accession>
<comment type="caution">
    <text evidence="2">The sequence shown here is derived from an EMBL/GenBank/DDBJ whole genome shotgun (WGS) entry which is preliminary data.</text>
</comment>
<dbReference type="AlphaFoldDB" id="A0A1J4P4E3"/>
<dbReference type="InterPro" id="IPR016040">
    <property type="entry name" value="NAD(P)-bd_dom"/>
</dbReference>
<dbReference type="OrthoDB" id="4632815at2"/>
<gene>
    <name evidence="2" type="ORF">WN71_007885</name>
</gene>